<dbReference type="AlphaFoldDB" id="E2ATL9"/>
<proteinExistence type="predicted"/>
<feature type="signal peptide" evidence="1">
    <location>
        <begin position="1"/>
        <end position="26"/>
    </location>
</feature>
<organism evidence="3">
    <name type="scientific">Camponotus floridanus</name>
    <name type="common">Florida carpenter ant</name>
    <dbReference type="NCBI Taxonomy" id="104421"/>
    <lineage>
        <taxon>Eukaryota</taxon>
        <taxon>Metazoa</taxon>
        <taxon>Ecdysozoa</taxon>
        <taxon>Arthropoda</taxon>
        <taxon>Hexapoda</taxon>
        <taxon>Insecta</taxon>
        <taxon>Pterygota</taxon>
        <taxon>Neoptera</taxon>
        <taxon>Endopterygota</taxon>
        <taxon>Hymenoptera</taxon>
        <taxon>Apocrita</taxon>
        <taxon>Aculeata</taxon>
        <taxon>Formicoidea</taxon>
        <taxon>Formicidae</taxon>
        <taxon>Formicinae</taxon>
        <taxon>Camponotus</taxon>
    </lineage>
</organism>
<feature type="chain" id="PRO_5003157687" evidence="1">
    <location>
        <begin position="27"/>
        <end position="423"/>
    </location>
</feature>
<dbReference type="Proteomes" id="UP000000311">
    <property type="component" value="Unassembled WGS sequence"/>
</dbReference>
<protein>
    <submittedName>
        <fullName evidence="2">Uncharacterized protein</fullName>
    </submittedName>
</protein>
<keyword evidence="1" id="KW-0732">Signal</keyword>
<name>E2ATL9_CAMFO</name>
<dbReference type="OrthoDB" id="6372754at2759"/>
<dbReference type="InParanoid" id="E2ATL9"/>
<evidence type="ECO:0000256" key="1">
    <source>
        <dbReference type="SAM" id="SignalP"/>
    </source>
</evidence>
<reference evidence="2 3" key="1">
    <citation type="journal article" date="2010" name="Science">
        <title>Genomic comparison of the ants Camponotus floridanus and Harpegnathos saltator.</title>
        <authorList>
            <person name="Bonasio R."/>
            <person name="Zhang G."/>
            <person name="Ye C."/>
            <person name="Mutti N.S."/>
            <person name="Fang X."/>
            <person name="Qin N."/>
            <person name="Donahue G."/>
            <person name="Yang P."/>
            <person name="Li Q."/>
            <person name="Li C."/>
            <person name="Zhang P."/>
            <person name="Huang Z."/>
            <person name="Berger S.L."/>
            <person name="Reinberg D."/>
            <person name="Wang J."/>
            <person name="Liebig J."/>
        </authorList>
    </citation>
    <scope>NUCLEOTIDE SEQUENCE [LARGE SCALE GENOMIC DNA]</scope>
    <source>
        <strain evidence="3">C129</strain>
    </source>
</reference>
<dbReference type="OMA" id="CEDRSIC"/>
<dbReference type="PROSITE" id="PS51257">
    <property type="entry name" value="PROKAR_LIPOPROTEIN"/>
    <property type="match status" value="1"/>
</dbReference>
<gene>
    <name evidence="2" type="ORF">EAG_15200</name>
</gene>
<evidence type="ECO:0000313" key="2">
    <source>
        <dbReference type="EMBL" id="EFN63215.1"/>
    </source>
</evidence>
<accession>E2ATL9</accession>
<sequence>MRLHKISERHLLLFHLLLIVFACAKTAEIPEIICEKVSFKETPVGDQYSGHETTTLAPVTNNSQKLTSPIVFETLSQNNSNVFRPSIHLGEIEQPKSRKNPFNNVQHMRFENSVHLDAQHEQFQDVLQNQGVSSLVDEATRSGRIKFQNDIQIPSSIHHPFNDQQAITEVVSGSPHEQPTVGHVFFDQTVFLKKPQDTSTIFGKAMTDHQSTDAYFDFSRSPPYVINYYTSQNQNPHQPMQEAPLEMIKKPESNGVLVVQQSTYTRKRKFPYTFYQPGDEYHDIQYMEKPHSMTHPQMKSSWKKIIHLIGTLLPLGLLFALAPKVVQISNTTTQPSIVLSKLRVADLPIEHKQARSFDEQSATVCEDRSICELILAGDEPQSNILQNVLWNLATRTADDIAKRNGLREIFSAVKKKDCMTIDC</sequence>
<dbReference type="EMBL" id="GL442629">
    <property type="protein sequence ID" value="EFN63215.1"/>
    <property type="molecule type" value="Genomic_DNA"/>
</dbReference>
<evidence type="ECO:0000313" key="3">
    <source>
        <dbReference type="Proteomes" id="UP000000311"/>
    </source>
</evidence>
<keyword evidence="3" id="KW-1185">Reference proteome</keyword>